<organism evidence="2 3">
    <name type="scientific">Aureobasidium pullulans</name>
    <name type="common">Black yeast</name>
    <name type="synonym">Pullularia pullulans</name>
    <dbReference type="NCBI Taxonomy" id="5580"/>
    <lineage>
        <taxon>Eukaryota</taxon>
        <taxon>Fungi</taxon>
        <taxon>Dikarya</taxon>
        <taxon>Ascomycota</taxon>
        <taxon>Pezizomycotina</taxon>
        <taxon>Dothideomycetes</taxon>
        <taxon>Dothideomycetidae</taxon>
        <taxon>Dothideales</taxon>
        <taxon>Saccotheciaceae</taxon>
        <taxon>Aureobasidium</taxon>
    </lineage>
</organism>
<dbReference type="EMBL" id="QZAR01000221">
    <property type="protein sequence ID" value="THW84519.1"/>
    <property type="molecule type" value="Genomic_DNA"/>
</dbReference>
<reference evidence="2 3" key="1">
    <citation type="submission" date="2018-10" db="EMBL/GenBank/DDBJ databases">
        <title>Fifty Aureobasidium pullulans genomes reveal a recombining polyextremotolerant generalist.</title>
        <authorList>
            <person name="Gostincar C."/>
            <person name="Turk M."/>
            <person name="Zajc J."/>
            <person name="Gunde-Cimerman N."/>
        </authorList>
    </citation>
    <scope>NUCLEOTIDE SEQUENCE [LARGE SCALE GENOMIC DNA]</scope>
    <source>
        <strain evidence="2 3">EXF-10507</strain>
    </source>
</reference>
<feature type="compositionally biased region" description="Low complexity" evidence="1">
    <location>
        <begin position="23"/>
        <end position="73"/>
    </location>
</feature>
<feature type="compositionally biased region" description="Low complexity" evidence="1">
    <location>
        <begin position="1"/>
        <end position="15"/>
    </location>
</feature>
<dbReference type="AlphaFoldDB" id="A0A4S9AWK5"/>
<evidence type="ECO:0000313" key="2">
    <source>
        <dbReference type="EMBL" id="THW84519.1"/>
    </source>
</evidence>
<comment type="caution">
    <text evidence="2">The sequence shown here is derived from an EMBL/GenBank/DDBJ whole genome shotgun (WGS) entry which is preliminary data.</text>
</comment>
<accession>A0A4S9AWK5</accession>
<sequence>MSTYTSASSSSSSTSPPQVNQLSTSNEDNTSTNDTINNFPSDNPSNSSISASPSNSDPSDLSSPSSSNSTSNITTSNLAAQANKPFHLQSSCTSNLQISGLYATLLSTNDNPTLQFTSSPSSASLFHLSTSGYLYVLPSAAQSSSSNQHFISFSDEKLIANIDAGVGEMDLFFNEEEEDGMGVGMGKEKVKCGVDEDGVLQCVTSGTDEVVWCEGEGTIKLAGCVVEGCEGAELVVVYV</sequence>
<protein>
    <submittedName>
        <fullName evidence="2">Uncharacterized protein</fullName>
    </submittedName>
</protein>
<evidence type="ECO:0000313" key="3">
    <source>
        <dbReference type="Proteomes" id="UP000304928"/>
    </source>
</evidence>
<feature type="region of interest" description="Disordered" evidence="1">
    <location>
        <begin position="1"/>
        <end position="73"/>
    </location>
</feature>
<gene>
    <name evidence="2" type="ORF">D6D15_08803</name>
</gene>
<dbReference type="Proteomes" id="UP000304928">
    <property type="component" value="Unassembled WGS sequence"/>
</dbReference>
<evidence type="ECO:0000256" key="1">
    <source>
        <dbReference type="SAM" id="MobiDB-lite"/>
    </source>
</evidence>
<proteinExistence type="predicted"/>
<name>A0A4S9AWK5_AURPU</name>